<proteinExistence type="predicted"/>
<organism evidence="2 3">
    <name type="scientific">Puccinia striiformis f. sp. tritici PST-78</name>
    <dbReference type="NCBI Taxonomy" id="1165861"/>
    <lineage>
        <taxon>Eukaryota</taxon>
        <taxon>Fungi</taxon>
        <taxon>Dikarya</taxon>
        <taxon>Basidiomycota</taxon>
        <taxon>Pucciniomycotina</taxon>
        <taxon>Pucciniomycetes</taxon>
        <taxon>Pucciniales</taxon>
        <taxon>Pucciniaceae</taxon>
        <taxon>Puccinia</taxon>
    </lineage>
</organism>
<feature type="region of interest" description="Disordered" evidence="1">
    <location>
        <begin position="67"/>
        <end position="100"/>
    </location>
</feature>
<dbReference type="Proteomes" id="UP000054564">
    <property type="component" value="Unassembled WGS sequence"/>
</dbReference>
<dbReference type="EMBL" id="AJIL01008038">
    <property type="protein sequence ID" value="KNE86800.1"/>
    <property type="molecule type" value="Genomic_DNA"/>
</dbReference>
<gene>
    <name evidence="2" type="ORF">PSTG_19833</name>
</gene>
<comment type="caution">
    <text evidence="2">The sequence shown here is derived from an EMBL/GenBank/DDBJ whole genome shotgun (WGS) entry which is preliminary data.</text>
</comment>
<accession>A0A0L0UIM7</accession>
<evidence type="ECO:0000313" key="3">
    <source>
        <dbReference type="Proteomes" id="UP000054564"/>
    </source>
</evidence>
<keyword evidence="3" id="KW-1185">Reference proteome</keyword>
<protein>
    <submittedName>
        <fullName evidence="2">Uncharacterized protein</fullName>
    </submittedName>
</protein>
<sequence>MAKAEKTQNSAIEKRKVMVLEQEIKLKVRQVEMAEIRERIRFTQELKALGQSDSEIEKYLAAQFACGEGSGTGPTPGPSSAPIDVTDENEDDEDDEDEED</sequence>
<feature type="non-terminal residue" evidence="2">
    <location>
        <position position="100"/>
    </location>
</feature>
<feature type="compositionally biased region" description="Acidic residues" evidence="1">
    <location>
        <begin position="85"/>
        <end position="100"/>
    </location>
</feature>
<dbReference type="AlphaFoldDB" id="A0A0L0UIM7"/>
<name>A0A0L0UIM7_9BASI</name>
<reference evidence="3" key="1">
    <citation type="submission" date="2014-03" db="EMBL/GenBank/DDBJ databases">
        <title>The Genome Sequence of Puccinia striiformis f. sp. tritici PST-78.</title>
        <authorList>
            <consortium name="The Broad Institute Genome Sequencing Platform"/>
            <person name="Cuomo C."/>
            <person name="Hulbert S."/>
            <person name="Chen X."/>
            <person name="Walker B."/>
            <person name="Young S.K."/>
            <person name="Zeng Q."/>
            <person name="Gargeya S."/>
            <person name="Fitzgerald M."/>
            <person name="Haas B."/>
            <person name="Abouelleil A."/>
            <person name="Alvarado L."/>
            <person name="Arachchi H.M."/>
            <person name="Berlin A.M."/>
            <person name="Chapman S.B."/>
            <person name="Goldberg J."/>
            <person name="Griggs A."/>
            <person name="Gujja S."/>
            <person name="Hansen M."/>
            <person name="Howarth C."/>
            <person name="Imamovic A."/>
            <person name="Larimer J."/>
            <person name="McCowan C."/>
            <person name="Montmayeur A."/>
            <person name="Murphy C."/>
            <person name="Neiman D."/>
            <person name="Pearson M."/>
            <person name="Priest M."/>
            <person name="Roberts A."/>
            <person name="Saif S."/>
            <person name="Shea T."/>
            <person name="Sisk P."/>
            <person name="Sykes S."/>
            <person name="Wortman J."/>
            <person name="Nusbaum C."/>
            <person name="Birren B."/>
        </authorList>
    </citation>
    <scope>NUCLEOTIDE SEQUENCE [LARGE SCALE GENOMIC DNA]</scope>
    <source>
        <strain evidence="3">race PST-78</strain>
    </source>
</reference>
<evidence type="ECO:0000256" key="1">
    <source>
        <dbReference type="SAM" id="MobiDB-lite"/>
    </source>
</evidence>
<evidence type="ECO:0000313" key="2">
    <source>
        <dbReference type="EMBL" id="KNE86800.1"/>
    </source>
</evidence>